<comment type="caution">
    <text evidence="2">The sequence shown here is derived from an EMBL/GenBank/DDBJ whole genome shotgun (WGS) entry which is preliminary data.</text>
</comment>
<dbReference type="GO" id="GO:0042802">
    <property type="term" value="F:identical protein binding"/>
    <property type="evidence" value="ECO:0007669"/>
    <property type="project" value="TreeGrafter"/>
</dbReference>
<evidence type="ECO:0000259" key="1">
    <source>
        <dbReference type="Pfam" id="PF14501"/>
    </source>
</evidence>
<accession>A0A645D7Z0</accession>
<dbReference type="Gene3D" id="3.30.565.10">
    <property type="entry name" value="Histidine kinase-like ATPase, C-terminal domain"/>
    <property type="match status" value="1"/>
</dbReference>
<dbReference type="InterPro" id="IPR032834">
    <property type="entry name" value="NatK-like_C"/>
</dbReference>
<protein>
    <recommendedName>
        <fullName evidence="1">Sensor histidine kinase NatK-like C-terminal domain-containing protein</fullName>
    </recommendedName>
</protein>
<name>A0A645D7Z0_9ZZZZ</name>
<dbReference type="EMBL" id="VSSQ01033463">
    <property type="protein sequence ID" value="MPM85063.1"/>
    <property type="molecule type" value="Genomic_DNA"/>
</dbReference>
<dbReference type="SUPFAM" id="SSF55874">
    <property type="entry name" value="ATPase domain of HSP90 chaperone/DNA topoisomerase II/histidine kinase"/>
    <property type="match status" value="1"/>
</dbReference>
<dbReference type="PANTHER" id="PTHR40448">
    <property type="entry name" value="TWO-COMPONENT SENSOR HISTIDINE KINASE"/>
    <property type="match status" value="1"/>
</dbReference>
<dbReference type="Pfam" id="PF14501">
    <property type="entry name" value="HATPase_c_5"/>
    <property type="match status" value="1"/>
</dbReference>
<dbReference type="AlphaFoldDB" id="A0A645D7Z0"/>
<organism evidence="2">
    <name type="scientific">bioreactor metagenome</name>
    <dbReference type="NCBI Taxonomy" id="1076179"/>
    <lineage>
        <taxon>unclassified sequences</taxon>
        <taxon>metagenomes</taxon>
        <taxon>ecological metagenomes</taxon>
    </lineage>
</organism>
<gene>
    <name evidence="2" type="ORF">SDC9_132140</name>
</gene>
<dbReference type="InterPro" id="IPR036890">
    <property type="entry name" value="HATPase_C_sf"/>
</dbReference>
<sequence>MHGIKSEISLKVPDKLNIRPFDLSVVLGNLLDNAIEAAAKAEEKVVRVNAELERNVLYINIANSFDGKLNYKDGKLDSTKTDNEKHGIGLNSVMKSVENYNGTMSIHHSDNMFFADVLIYNYSSEAKA</sequence>
<evidence type="ECO:0000313" key="2">
    <source>
        <dbReference type="EMBL" id="MPM85063.1"/>
    </source>
</evidence>
<feature type="domain" description="Sensor histidine kinase NatK-like C-terminal" evidence="1">
    <location>
        <begin position="19"/>
        <end position="119"/>
    </location>
</feature>
<dbReference type="PANTHER" id="PTHR40448:SF1">
    <property type="entry name" value="TWO-COMPONENT SENSOR HISTIDINE KINASE"/>
    <property type="match status" value="1"/>
</dbReference>
<proteinExistence type="predicted"/>
<reference evidence="2" key="1">
    <citation type="submission" date="2019-08" db="EMBL/GenBank/DDBJ databases">
        <authorList>
            <person name="Kucharzyk K."/>
            <person name="Murdoch R.W."/>
            <person name="Higgins S."/>
            <person name="Loffler F."/>
        </authorList>
    </citation>
    <scope>NUCLEOTIDE SEQUENCE</scope>
</reference>